<comment type="caution">
    <text evidence="10">The sequence shown here is derived from an EMBL/GenBank/DDBJ whole genome shotgun (WGS) entry which is preliminary data.</text>
</comment>
<evidence type="ECO:0000313" key="10">
    <source>
        <dbReference type="EMBL" id="KAG6534516.1"/>
    </source>
</evidence>
<keyword evidence="5" id="KW-0238">DNA-binding</keyword>
<dbReference type="SUPFAM" id="SSF57850">
    <property type="entry name" value="RING/U-box"/>
    <property type="match status" value="1"/>
</dbReference>
<feature type="zinc finger region" description="C3H1-type" evidence="6">
    <location>
        <begin position="126"/>
        <end position="152"/>
    </location>
</feature>
<dbReference type="InterPro" id="IPR000571">
    <property type="entry name" value="Znf_CCCH"/>
</dbReference>
<dbReference type="SMART" id="SM00356">
    <property type="entry name" value="ZnF_C3H1"/>
    <property type="match status" value="2"/>
</dbReference>
<feature type="domain" description="C3H1-type" evidence="9">
    <location>
        <begin position="126"/>
        <end position="152"/>
    </location>
</feature>
<gene>
    <name evidence="10" type="ORF">ZIOFF_008419</name>
</gene>
<dbReference type="PROSITE" id="PS50089">
    <property type="entry name" value="ZF_RING_2"/>
    <property type="match status" value="1"/>
</dbReference>
<feature type="region of interest" description="Disordered" evidence="7">
    <location>
        <begin position="402"/>
        <end position="421"/>
    </location>
</feature>
<keyword evidence="1 6" id="KW-0479">Metal-binding</keyword>
<dbReference type="Pfam" id="PF13639">
    <property type="entry name" value="zf-RING_2"/>
    <property type="match status" value="1"/>
</dbReference>
<evidence type="ECO:0000256" key="4">
    <source>
        <dbReference type="ARBA" id="ARBA00022833"/>
    </source>
</evidence>
<name>A0A8J5I6A5_ZINOF</name>
<dbReference type="Gene3D" id="3.30.1370.210">
    <property type="match status" value="1"/>
</dbReference>
<dbReference type="FunFam" id="3.30.1370.210:FF:000009">
    <property type="entry name" value="Zinc finger CCCH domain-containing protein 66"/>
    <property type="match status" value="1"/>
</dbReference>
<feature type="domain" description="RING-type" evidence="8">
    <location>
        <begin position="504"/>
        <end position="546"/>
    </location>
</feature>
<evidence type="ECO:0000256" key="1">
    <source>
        <dbReference type="ARBA" id="ARBA00022723"/>
    </source>
</evidence>
<dbReference type="EMBL" id="JACMSC010000002">
    <property type="protein sequence ID" value="KAG6534516.1"/>
    <property type="molecule type" value="Genomic_DNA"/>
</dbReference>
<organism evidence="10 11">
    <name type="scientific">Zingiber officinale</name>
    <name type="common">Ginger</name>
    <name type="synonym">Amomum zingiber</name>
    <dbReference type="NCBI Taxonomy" id="94328"/>
    <lineage>
        <taxon>Eukaryota</taxon>
        <taxon>Viridiplantae</taxon>
        <taxon>Streptophyta</taxon>
        <taxon>Embryophyta</taxon>
        <taxon>Tracheophyta</taxon>
        <taxon>Spermatophyta</taxon>
        <taxon>Magnoliopsida</taxon>
        <taxon>Liliopsida</taxon>
        <taxon>Zingiberales</taxon>
        <taxon>Zingiberaceae</taxon>
        <taxon>Zingiber</taxon>
    </lineage>
</organism>
<dbReference type="Pfam" id="PF25512">
    <property type="entry name" value="zf-CCCH_AtC3H23"/>
    <property type="match status" value="1"/>
</dbReference>
<evidence type="ECO:0000256" key="3">
    <source>
        <dbReference type="ARBA" id="ARBA00022771"/>
    </source>
</evidence>
<evidence type="ECO:0000259" key="8">
    <source>
        <dbReference type="PROSITE" id="PS50089"/>
    </source>
</evidence>
<dbReference type="InterPro" id="IPR001841">
    <property type="entry name" value="Znf_RING"/>
</dbReference>
<keyword evidence="3 6" id="KW-0863">Zinc-finger</keyword>
<evidence type="ECO:0000313" key="11">
    <source>
        <dbReference type="Proteomes" id="UP000734854"/>
    </source>
</evidence>
<sequence>MMVGRETGRHPDLMARVPPWSSRLDDPVAYCPAACGGGGVHFLGDSALAAALQRYLPCSGDVVEEEDEEADDEPDNAVDLYSSDEFRMYEFKVRRCARGRSHDWTECPFAHPGEKARRRDPRKYHYSGVSCPDFRKGGCKHGDACEYAHGVFECWLHPARYRTQPCKDGTACRRRVCFFAHTPDQLRVLSQQQQSTPTKLAVESYDGSPLRQQALESYISNQLISSSTTASLMSPRLSSPTSDSPPTSPCTTGLRRASWPPGTSINDLVASLRQSQISQVKSLPSSWGLQPGNSLFGSPRAKSGFCSLPTTPTTLTGGMGWLDAAEGTSFPKGEEPEERVESGRALRAKIFEKLSKECVVERSVASLAPATPDVAWVSGLVKRVNVQLNCLSLRKTLKVSTSKDKTAASPRRSRGPSDSSNLDTSIQIVGISFGVFLVLYLVIHYSRPFLEWWRPSPAVAGARPRRPKTTGLDSSAIASLPSFPYRRVIDGAAAGGLPMPAPDCVVCLSALQDGEMVRALPGCTHVFHAPCVDSWLQKHSTCPTCRADVHPPPPVRAGAVVLDLGETSGTKKAEEGSTSAM</sequence>
<evidence type="ECO:0000256" key="7">
    <source>
        <dbReference type="SAM" id="MobiDB-lite"/>
    </source>
</evidence>
<keyword evidence="4 6" id="KW-0862">Zinc</keyword>
<dbReference type="PROSITE" id="PS50103">
    <property type="entry name" value="ZF_C3H1"/>
    <property type="match status" value="1"/>
</dbReference>
<dbReference type="CDD" id="cd16461">
    <property type="entry name" value="RING-H2_EL5-like"/>
    <property type="match status" value="1"/>
</dbReference>
<dbReference type="Proteomes" id="UP000734854">
    <property type="component" value="Unassembled WGS sequence"/>
</dbReference>
<feature type="region of interest" description="Disordered" evidence="7">
    <location>
        <begin position="230"/>
        <end position="259"/>
    </location>
</feature>
<reference evidence="10 11" key="1">
    <citation type="submission" date="2020-08" db="EMBL/GenBank/DDBJ databases">
        <title>Plant Genome Project.</title>
        <authorList>
            <person name="Zhang R.-G."/>
        </authorList>
    </citation>
    <scope>NUCLEOTIDE SEQUENCE [LARGE SCALE GENOMIC DNA]</scope>
    <source>
        <tissue evidence="10">Rhizome</tissue>
    </source>
</reference>
<dbReference type="AlphaFoldDB" id="A0A8J5I6A5"/>
<dbReference type="PANTHER" id="PTHR14493">
    <property type="entry name" value="UNKEMPT FAMILY MEMBER"/>
    <property type="match status" value="1"/>
</dbReference>
<protein>
    <submittedName>
        <fullName evidence="10">Uncharacterized protein</fullName>
    </submittedName>
</protein>
<dbReference type="InterPro" id="IPR057444">
    <property type="entry name" value="Znf-CCCH_AtC3H23-like"/>
</dbReference>
<dbReference type="Gene3D" id="3.30.40.10">
    <property type="entry name" value="Zinc/RING finger domain, C3HC4 (zinc finger)"/>
    <property type="match status" value="1"/>
</dbReference>
<dbReference type="InterPro" id="IPR013083">
    <property type="entry name" value="Znf_RING/FYVE/PHD"/>
</dbReference>
<dbReference type="PANTHER" id="PTHR14493:SF155">
    <property type="entry name" value="ZINC FINGER CCCH DOMAIN-CONTAINING PROTEIN 20"/>
    <property type="match status" value="1"/>
</dbReference>
<dbReference type="Pfam" id="PF00642">
    <property type="entry name" value="zf-CCCH"/>
    <property type="match status" value="1"/>
</dbReference>
<keyword evidence="2" id="KW-0677">Repeat</keyword>
<accession>A0A8J5I6A5</accession>
<evidence type="ECO:0000256" key="6">
    <source>
        <dbReference type="PROSITE-ProRule" id="PRU00723"/>
    </source>
</evidence>
<evidence type="ECO:0000256" key="2">
    <source>
        <dbReference type="ARBA" id="ARBA00022737"/>
    </source>
</evidence>
<feature type="compositionally biased region" description="Low complexity" evidence="7">
    <location>
        <begin position="234"/>
        <end position="252"/>
    </location>
</feature>
<dbReference type="SMART" id="SM00184">
    <property type="entry name" value="RING"/>
    <property type="match status" value="1"/>
</dbReference>
<dbReference type="GO" id="GO:0003677">
    <property type="term" value="F:DNA binding"/>
    <property type="evidence" value="ECO:0007669"/>
    <property type="project" value="UniProtKB-KW"/>
</dbReference>
<dbReference type="GO" id="GO:0008270">
    <property type="term" value="F:zinc ion binding"/>
    <property type="evidence" value="ECO:0007669"/>
    <property type="project" value="UniProtKB-KW"/>
</dbReference>
<keyword evidence="11" id="KW-1185">Reference proteome</keyword>
<dbReference type="InterPro" id="IPR045234">
    <property type="entry name" value="Unkempt-like"/>
</dbReference>
<proteinExistence type="predicted"/>
<evidence type="ECO:0000256" key="5">
    <source>
        <dbReference type="ARBA" id="ARBA00023125"/>
    </source>
</evidence>
<evidence type="ECO:0000259" key="9">
    <source>
        <dbReference type="PROSITE" id="PS50103"/>
    </source>
</evidence>